<sequence length="120" mass="13888">MLPTSATVGFLTAPSAVALILYFYDDWRTIHSSFATIVARRKPSIPCNGRRACAIFEWLNEGLRYFVPRLISTRTVQASFVRDFYHKDGSSNSEDGLRKPKSYYYLTGNKHQIVIQYFFY</sequence>
<reference evidence="1 2" key="1">
    <citation type="journal article" date="2022" name="bioRxiv">
        <title>The genome of the oomycete Peronosclerospora sorghi, a cosmopolitan pathogen of maize and sorghum, is inflated with dispersed pseudogenes.</title>
        <authorList>
            <person name="Fletcher K."/>
            <person name="Martin F."/>
            <person name="Isakeit T."/>
            <person name="Cavanaugh K."/>
            <person name="Magill C."/>
            <person name="Michelmore R."/>
        </authorList>
    </citation>
    <scope>NUCLEOTIDE SEQUENCE [LARGE SCALE GENOMIC DNA]</scope>
    <source>
        <strain evidence="1">P6</strain>
    </source>
</reference>
<dbReference type="EMBL" id="CM047580">
    <property type="protein sequence ID" value="KAI9921689.1"/>
    <property type="molecule type" value="Genomic_DNA"/>
</dbReference>
<accession>A0ACC0WSF9</accession>
<organism evidence="1 2">
    <name type="scientific">Peronosclerospora sorghi</name>
    <dbReference type="NCBI Taxonomy" id="230839"/>
    <lineage>
        <taxon>Eukaryota</taxon>
        <taxon>Sar</taxon>
        <taxon>Stramenopiles</taxon>
        <taxon>Oomycota</taxon>
        <taxon>Peronosporomycetes</taxon>
        <taxon>Peronosporales</taxon>
        <taxon>Peronosporaceae</taxon>
        <taxon>Peronosclerospora</taxon>
    </lineage>
</organism>
<comment type="caution">
    <text evidence="1">The sequence shown here is derived from an EMBL/GenBank/DDBJ whole genome shotgun (WGS) entry which is preliminary data.</text>
</comment>
<protein>
    <submittedName>
        <fullName evidence="1">Uncharacterized protein</fullName>
    </submittedName>
</protein>
<gene>
    <name evidence="1" type="ORF">PsorP6_001340</name>
</gene>
<proteinExistence type="predicted"/>
<dbReference type="Proteomes" id="UP001163321">
    <property type="component" value="Chromosome 1"/>
</dbReference>
<evidence type="ECO:0000313" key="2">
    <source>
        <dbReference type="Proteomes" id="UP001163321"/>
    </source>
</evidence>
<name>A0ACC0WSF9_9STRA</name>
<evidence type="ECO:0000313" key="1">
    <source>
        <dbReference type="EMBL" id="KAI9921689.1"/>
    </source>
</evidence>
<keyword evidence="2" id="KW-1185">Reference proteome</keyword>